<dbReference type="InterPro" id="IPR000531">
    <property type="entry name" value="Beta-barrel_TonB"/>
</dbReference>
<dbReference type="PANTHER" id="PTHR30069:SF29">
    <property type="entry name" value="HEMOGLOBIN AND HEMOGLOBIN-HAPTOGLOBIN-BINDING PROTEIN 1-RELATED"/>
    <property type="match status" value="1"/>
</dbReference>
<organism evidence="14 15">
    <name type="scientific">Prevotella amnii DNF00058</name>
    <dbReference type="NCBI Taxonomy" id="1401066"/>
    <lineage>
        <taxon>Bacteria</taxon>
        <taxon>Pseudomonadati</taxon>
        <taxon>Bacteroidota</taxon>
        <taxon>Bacteroidia</taxon>
        <taxon>Bacteroidales</taxon>
        <taxon>Prevotellaceae</taxon>
        <taxon>Prevotella</taxon>
    </lineage>
</organism>
<dbReference type="InterPro" id="IPR037066">
    <property type="entry name" value="Plug_dom_sf"/>
</dbReference>
<keyword evidence="6 11" id="KW-0798">TonB box</keyword>
<keyword evidence="8" id="KW-0675">Receptor</keyword>
<dbReference type="SUPFAM" id="SSF56935">
    <property type="entry name" value="Porins"/>
    <property type="match status" value="1"/>
</dbReference>
<evidence type="ECO:0000256" key="8">
    <source>
        <dbReference type="ARBA" id="ARBA00023170"/>
    </source>
</evidence>
<comment type="subcellular location">
    <subcellularLocation>
        <location evidence="1 10">Cell outer membrane</location>
        <topology evidence="1 10">Multi-pass membrane protein</topology>
    </subcellularLocation>
</comment>
<evidence type="ECO:0000259" key="13">
    <source>
        <dbReference type="Pfam" id="PF07715"/>
    </source>
</evidence>
<dbReference type="Proteomes" id="UP000029614">
    <property type="component" value="Unassembled WGS sequence"/>
</dbReference>
<evidence type="ECO:0000256" key="5">
    <source>
        <dbReference type="ARBA" id="ARBA00022729"/>
    </source>
</evidence>
<keyword evidence="15" id="KW-1185">Reference proteome</keyword>
<dbReference type="InterPro" id="IPR036942">
    <property type="entry name" value="Beta-barrel_TonB_sf"/>
</dbReference>
<evidence type="ECO:0000256" key="1">
    <source>
        <dbReference type="ARBA" id="ARBA00004571"/>
    </source>
</evidence>
<evidence type="ECO:0000313" key="14">
    <source>
        <dbReference type="EMBL" id="KGF52616.1"/>
    </source>
</evidence>
<dbReference type="OrthoDB" id="9795928at2"/>
<feature type="domain" description="TonB-dependent receptor plug" evidence="13">
    <location>
        <begin position="61"/>
        <end position="162"/>
    </location>
</feature>
<dbReference type="GO" id="GO:0009279">
    <property type="term" value="C:cell outer membrane"/>
    <property type="evidence" value="ECO:0007669"/>
    <property type="project" value="UniProtKB-SubCell"/>
</dbReference>
<dbReference type="Pfam" id="PF07715">
    <property type="entry name" value="Plug"/>
    <property type="match status" value="1"/>
</dbReference>
<dbReference type="Pfam" id="PF00593">
    <property type="entry name" value="TonB_dep_Rec_b-barrel"/>
    <property type="match status" value="1"/>
</dbReference>
<dbReference type="RefSeq" id="WP_036854633.1">
    <property type="nucleotide sequence ID" value="NZ_JRNU01000010.1"/>
</dbReference>
<proteinExistence type="inferred from homology"/>
<accession>A0A096B0X8</accession>
<comment type="similarity">
    <text evidence="10 11">Belongs to the TonB-dependent receptor family.</text>
</comment>
<dbReference type="Gene3D" id="2.170.130.10">
    <property type="entry name" value="TonB-dependent receptor, plug domain"/>
    <property type="match status" value="1"/>
</dbReference>
<sequence length="709" mass="81047">MNKKAYVSFTFFCITNFSLIPSIKSYAQKPQHAGAQTDSVQSKTYSLGGITVSGERKLVSVNAISSQIDKTTIDRSLGQSLATMLERISGVSAIRTGTTISKPVVHGMYGNRLLMIVNGARQTGQQWGDDHAPEVDKNSSDKIEVVKGAEAVRYGSEALGGVIVMQQAMLPYGKRYVKGKLLTMYGDNGKRYQVVGRAEGSVPFLNDLAWRVQATYSNSGDQHSAKYILNNTGTRELNFSGALGFKHKSLRMESFFTRYDLKLGVLFNAQMGEASLLAERISLGKPVVFTPFTRHITYPFQHVVHNNVTFKMYYAANGIGDFSWLSSFQKDDRKENRIRRENLSEIPAVSLHLQSLQNKIRWHKRYDEWQSEMGIQHCYTNHKNERGTGVVPIIPNYTENTLGIYAIQKYNKNKWNVELGARYDKQDTKAAGYDWTGHYYGGHRSFSNFTYNIGTQYKVNRLLTVYSNFGAAWRAPHVYELYSNGNELGSGRYIIGDSTLSSENSYKWVTSVQYKSTYIKLRLDAYLQWIRNYMYDRPAHENITVISGTYPIFKYMQTNAFFRGMDFDLHILPINSIDYHFMTSMIWANEQSTGNYLPYIPSFRFSHSITYTPKPIKQWAPWIALNHNFVARQYRFDPSTDLINTAPEAYNLFGFEAGVSWTIDAHNTLSLSVIGENVFNKEYKEYTNRARYYSHDLGRNISITMGWKF</sequence>
<comment type="caution">
    <text evidence="14">The sequence shown here is derived from an EMBL/GenBank/DDBJ whole genome shotgun (WGS) entry which is preliminary data.</text>
</comment>
<keyword evidence="9 10" id="KW-0998">Cell outer membrane</keyword>
<keyword evidence="7 10" id="KW-0472">Membrane</keyword>
<dbReference type="Gene3D" id="2.40.170.20">
    <property type="entry name" value="TonB-dependent receptor, beta-barrel domain"/>
    <property type="match status" value="1"/>
</dbReference>
<dbReference type="PROSITE" id="PS52016">
    <property type="entry name" value="TONB_DEPENDENT_REC_3"/>
    <property type="match status" value="1"/>
</dbReference>
<evidence type="ECO:0000256" key="7">
    <source>
        <dbReference type="ARBA" id="ARBA00023136"/>
    </source>
</evidence>
<dbReference type="AlphaFoldDB" id="A0A096B0X8"/>
<gene>
    <name evidence="14" type="ORF">HMPREF9302_03340</name>
</gene>
<dbReference type="InterPro" id="IPR039426">
    <property type="entry name" value="TonB-dep_rcpt-like"/>
</dbReference>
<dbReference type="GO" id="GO:0044718">
    <property type="term" value="P:siderophore transmembrane transport"/>
    <property type="evidence" value="ECO:0007669"/>
    <property type="project" value="TreeGrafter"/>
</dbReference>
<evidence type="ECO:0000259" key="12">
    <source>
        <dbReference type="Pfam" id="PF00593"/>
    </source>
</evidence>
<feature type="domain" description="TonB-dependent receptor-like beta-barrel" evidence="12">
    <location>
        <begin position="365"/>
        <end position="673"/>
    </location>
</feature>
<keyword evidence="5" id="KW-0732">Signal</keyword>
<evidence type="ECO:0000256" key="3">
    <source>
        <dbReference type="ARBA" id="ARBA00022452"/>
    </source>
</evidence>
<dbReference type="PANTHER" id="PTHR30069">
    <property type="entry name" value="TONB-DEPENDENT OUTER MEMBRANE RECEPTOR"/>
    <property type="match status" value="1"/>
</dbReference>
<dbReference type="GO" id="GO:0015344">
    <property type="term" value="F:siderophore uptake transmembrane transporter activity"/>
    <property type="evidence" value="ECO:0007669"/>
    <property type="project" value="TreeGrafter"/>
</dbReference>
<evidence type="ECO:0000256" key="11">
    <source>
        <dbReference type="RuleBase" id="RU003357"/>
    </source>
</evidence>
<reference evidence="14 15" key="1">
    <citation type="submission" date="2014-07" db="EMBL/GenBank/DDBJ databases">
        <authorList>
            <person name="McCorrison J."/>
            <person name="Sanka R."/>
            <person name="Torralba M."/>
            <person name="Gillis M."/>
            <person name="Haft D.H."/>
            <person name="Methe B."/>
            <person name="Sutton G."/>
            <person name="Nelson K.E."/>
        </authorList>
    </citation>
    <scope>NUCLEOTIDE SEQUENCE [LARGE SCALE GENOMIC DNA]</scope>
    <source>
        <strain evidence="14 15">DNF00058</strain>
    </source>
</reference>
<evidence type="ECO:0000313" key="15">
    <source>
        <dbReference type="Proteomes" id="UP000029614"/>
    </source>
</evidence>
<dbReference type="InterPro" id="IPR012910">
    <property type="entry name" value="Plug_dom"/>
</dbReference>
<keyword evidence="2 10" id="KW-0813">Transport</keyword>
<evidence type="ECO:0000256" key="2">
    <source>
        <dbReference type="ARBA" id="ARBA00022448"/>
    </source>
</evidence>
<keyword evidence="4 10" id="KW-0812">Transmembrane</keyword>
<evidence type="ECO:0000256" key="9">
    <source>
        <dbReference type="ARBA" id="ARBA00023237"/>
    </source>
</evidence>
<keyword evidence="3 10" id="KW-1134">Transmembrane beta strand</keyword>
<protein>
    <submittedName>
        <fullName evidence="14">Membrane protein</fullName>
    </submittedName>
</protein>
<evidence type="ECO:0000256" key="10">
    <source>
        <dbReference type="PROSITE-ProRule" id="PRU01360"/>
    </source>
</evidence>
<evidence type="ECO:0000256" key="4">
    <source>
        <dbReference type="ARBA" id="ARBA00022692"/>
    </source>
</evidence>
<dbReference type="EMBL" id="JRNU01000010">
    <property type="protein sequence ID" value="KGF52616.1"/>
    <property type="molecule type" value="Genomic_DNA"/>
</dbReference>
<evidence type="ECO:0000256" key="6">
    <source>
        <dbReference type="ARBA" id="ARBA00023077"/>
    </source>
</evidence>
<name>A0A096B0X8_9BACT</name>